<reference evidence="2 3" key="1">
    <citation type="submission" date="2021-02" db="EMBL/GenBank/DDBJ databases">
        <title>Actinophytocola xerophila sp. nov., isolated from soil of cotton cropping field.</title>
        <authorList>
            <person name="Huang R."/>
            <person name="Chen X."/>
            <person name="Ge X."/>
            <person name="Liu W."/>
        </authorList>
    </citation>
    <scope>NUCLEOTIDE SEQUENCE [LARGE SCALE GENOMIC DNA]</scope>
    <source>
        <strain evidence="2 3">S1-96</strain>
    </source>
</reference>
<dbReference type="RefSeq" id="WP_260190243.1">
    <property type="nucleotide sequence ID" value="NZ_JAFFZE010000006.1"/>
</dbReference>
<dbReference type="Proteomes" id="UP001156441">
    <property type="component" value="Unassembled WGS sequence"/>
</dbReference>
<keyword evidence="3" id="KW-1185">Reference proteome</keyword>
<organism evidence="2 3">
    <name type="scientific">Actinophytocola gossypii</name>
    <dbReference type="NCBI Taxonomy" id="2812003"/>
    <lineage>
        <taxon>Bacteria</taxon>
        <taxon>Bacillati</taxon>
        <taxon>Actinomycetota</taxon>
        <taxon>Actinomycetes</taxon>
        <taxon>Pseudonocardiales</taxon>
        <taxon>Pseudonocardiaceae</taxon>
    </lineage>
</organism>
<evidence type="ECO:0000313" key="2">
    <source>
        <dbReference type="EMBL" id="MCT2582910.1"/>
    </source>
</evidence>
<feature type="domain" description="ScoMcrA-like N-terminal head" evidence="1">
    <location>
        <begin position="6"/>
        <end position="83"/>
    </location>
</feature>
<sequence length="359" mass="40090">MTLDGLERERVLLAAAECDRIGRSAFLRKYRFRKASTYFLELDGALYDTKAIAGRALGLSGDELPDREVVVAEGLRALGFEVRHFPAIVWTRDEIILACAVVADNDWKQPTAKQNDWRIIELSALLQAPEFHPLEGRGPEFRSPASVSRKMADIATRHSTHHGKRTNGNQLDAVVAAEFVARPAEMRAEAERLRARLRGQDTIPAQPPVGTGDVLVRDVPVEMHRVAKFRTRARASEATAVRREAELVARYQSWAQPAEGDFSSKFIFLTGQGHPLRVDLFNLRTEELIEAKGTIDRDDVRLALGQVLDYARYVQPKHLAVLVPAHPGDELVELLLSHGVSCIYETTRGSFERVRSAVV</sequence>
<dbReference type="EMBL" id="JAFFZE010000006">
    <property type="protein sequence ID" value="MCT2582910.1"/>
    <property type="molecule type" value="Genomic_DNA"/>
</dbReference>
<name>A0ABT2J5Z2_9PSEU</name>
<accession>A0ABT2J5Z2</accession>
<protein>
    <recommendedName>
        <fullName evidence="1">ScoMcrA-like N-terminal head domain-containing protein</fullName>
    </recommendedName>
</protein>
<comment type="caution">
    <text evidence="2">The sequence shown here is derived from an EMBL/GenBank/DDBJ whole genome shotgun (WGS) entry which is preliminary data.</text>
</comment>
<evidence type="ECO:0000259" key="1">
    <source>
        <dbReference type="Pfam" id="PF26345"/>
    </source>
</evidence>
<gene>
    <name evidence="2" type="ORF">JT362_07230</name>
</gene>
<dbReference type="InterPro" id="IPR058807">
    <property type="entry name" value="ScoMcrA_N"/>
</dbReference>
<dbReference type="Pfam" id="PF26345">
    <property type="entry name" value="ScoMcrA_N"/>
    <property type="match status" value="1"/>
</dbReference>
<proteinExistence type="predicted"/>
<evidence type="ECO:0000313" key="3">
    <source>
        <dbReference type="Proteomes" id="UP001156441"/>
    </source>
</evidence>